<dbReference type="Pfam" id="PF16720">
    <property type="entry name" value="Albumin_I_a"/>
    <property type="match status" value="1"/>
</dbReference>
<evidence type="ECO:0000313" key="5">
    <source>
        <dbReference type="Proteomes" id="UP000242715"/>
    </source>
</evidence>
<dbReference type="Proteomes" id="UP000242715">
    <property type="component" value="Unassembled WGS sequence"/>
</dbReference>
<feature type="domain" description="Albumin I chain a" evidence="3">
    <location>
        <begin position="53"/>
        <end position="93"/>
    </location>
</feature>
<dbReference type="AlphaFoldDB" id="A0A2Z6M3I4"/>
<evidence type="ECO:0000256" key="1">
    <source>
        <dbReference type="ARBA" id="ARBA00022854"/>
    </source>
</evidence>
<evidence type="ECO:0000313" key="4">
    <source>
        <dbReference type="EMBL" id="GAU25628.1"/>
    </source>
</evidence>
<name>A0A2Z6M3I4_TRISU</name>
<keyword evidence="5" id="KW-1185">Reference proteome</keyword>
<protein>
    <recommendedName>
        <fullName evidence="3">Albumin I chain a domain-containing protein</fullName>
    </recommendedName>
</protein>
<reference evidence="5" key="1">
    <citation type="journal article" date="2017" name="Front. Plant Sci.">
        <title>Climate Clever Clovers: New Paradigm to Reduce the Environmental Footprint of Ruminants by Breeding Low Methanogenic Forages Utilizing Haplotype Variation.</title>
        <authorList>
            <person name="Kaur P."/>
            <person name="Appels R."/>
            <person name="Bayer P.E."/>
            <person name="Keeble-Gagnere G."/>
            <person name="Wang J."/>
            <person name="Hirakawa H."/>
            <person name="Shirasawa K."/>
            <person name="Vercoe P."/>
            <person name="Stefanova K."/>
            <person name="Durmic Z."/>
            <person name="Nichols P."/>
            <person name="Revell C."/>
            <person name="Isobe S.N."/>
            <person name="Edwards D."/>
            <person name="Erskine W."/>
        </authorList>
    </citation>
    <scope>NUCLEOTIDE SEQUENCE [LARGE SCALE GENOMIC DNA]</scope>
    <source>
        <strain evidence="5">cv. Daliak</strain>
    </source>
</reference>
<evidence type="ECO:0000259" key="3">
    <source>
        <dbReference type="Pfam" id="PF16720"/>
    </source>
</evidence>
<dbReference type="OrthoDB" id="1387766at2759"/>
<evidence type="ECO:0000256" key="2">
    <source>
        <dbReference type="ARBA" id="ARBA00023157"/>
    </source>
</evidence>
<organism evidence="4 5">
    <name type="scientific">Trifolium subterraneum</name>
    <name type="common">Subterranean clover</name>
    <dbReference type="NCBI Taxonomy" id="3900"/>
    <lineage>
        <taxon>Eukaryota</taxon>
        <taxon>Viridiplantae</taxon>
        <taxon>Streptophyta</taxon>
        <taxon>Embryophyta</taxon>
        <taxon>Tracheophyta</taxon>
        <taxon>Spermatophyta</taxon>
        <taxon>Magnoliopsida</taxon>
        <taxon>eudicotyledons</taxon>
        <taxon>Gunneridae</taxon>
        <taxon>Pentapetalae</taxon>
        <taxon>rosids</taxon>
        <taxon>fabids</taxon>
        <taxon>Fabales</taxon>
        <taxon>Fabaceae</taxon>
        <taxon>Papilionoideae</taxon>
        <taxon>50 kb inversion clade</taxon>
        <taxon>NPAAA clade</taxon>
        <taxon>Hologalegina</taxon>
        <taxon>IRL clade</taxon>
        <taxon>Trifolieae</taxon>
        <taxon>Trifolium</taxon>
    </lineage>
</organism>
<keyword evidence="2" id="KW-1015">Disulfide bond</keyword>
<dbReference type="EMBL" id="DF973316">
    <property type="protein sequence ID" value="GAU25628.1"/>
    <property type="molecule type" value="Genomic_DNA"/>
</dbReference>
<accession>A0A2Z6M3I4</accession>
<proteinExistence type="predicted"/>
<sequence>MFPMKKVESYCPTVTCYLDRSGQCSFGCTCFPSAIGTVGTCQPFYAVGKMVDEHPNFCRSHADCTTKGSGSFCAHYPDSDVEYGRCFSSKLEAEYYIKMTSNSKFTKDLLKMSTN</sequence>
<keyword evidence="1" id="KW-0960">Knottin</keyword>
<dbReference type="InterPro" id="IPR032000">
    <property type="entry name" value="Albumin_I_a"/>
</dbReference>
<gene>
    <name evidence="4" type="ORF">TSUD_49800</name>
</gene>